<dbReference type="Proteomes" id="UP000821845">
    <property type="component" value="Chromosome 2"/>
</dbReference>
<evidence type="ECO:0000313" key="1">
    <source>
        <dbReference type="EMBL" id="KAH6939792.1"/>
    </source>
</evidence>
<reference evidence="1" key="1">
    <citation type="submission" date="2020-05" db="EMBL/GenBank/DDBJ databases">
        <title>Large-scale comparative analyses of tick genomes elucidate their genetic diversity and vector capacities.</title>
        <authorList>
            <person name="Jia N."/>
            <person name="Wang J."/>
            <person name="Shi W."/>
            <person name="Du L."/>
            <person name="Sun Y."/>
            <person name="Zhan W."/>
            <person name="Jiang J."/>
            <person name="Wang Q."/>
            <person name="Zhang B."/>
            <person name="Ji P."/>
            <person name="Sakyi L.B."/>
            <person name="Cui X."/>
            <person name="Yuan T."/>
            <person name="Jiang B."/>
            <person name="Yang W."/>
            <person name="Lam T.T.-Y."/>
            <person name="Chang Q."/>
            <person name="Ding S."/>
            <person name="Wang X."/>
            <person name="Zhu J."/>
            <person name="Ruan X."/>
            <person name="Zhao L."/>
            <person name="Wei J."/>
            <person name="Que T."/>
            <person name="Du C."/>
            <person name="Cheng J."/>
            <person name="Dai P."/>
            <person name="Han X."/>
            <person name="Huang E."/>
            <person name="Gao Y."/>
            <person name="Liu J."/>
            <person name="Shao H."/>
            <person name="Ye R."/>
            <person name="Li L."/>
            <person name="Wei W."/>
            <person name="Wang X."/>
            <person name="Wang C."/>
            <person name="Yang T."/>
            <person name="Huo Q."/>
            <person name="Li W."/>
            <person name="Guo W."/>
            <person name="Chen H."/>
            <person name="Zhou L."/>
            <person name="Ni X."/>
            <person name="Tian J."/>
            <person name="Zhou Y."/>
            <person name="Sheng Y."/>
            <person name="Liu T."/>
            <person name="Pan Y."/>
            <person name="Xia L."/>
            <person name="Li J."/>
            <person name="Zhao F."/>
            <person name="Cao W."/>
        </authorList>
    </citation>
    <scope>NUCLEOTIDE SEQUENCE</scope>
    <source>
        <strain evidence="1">Hyas-2018</strain>
    </source>
</reference>
<proteinExistence type="predicted"/>
<organism evidence="1 2">
    <name type="scientific">Hyalomma asiaticum</name>
    <name type="common">Tick</name>
    <dbReference type="NCBI Taxonomy" id="266040"/>
    <lineage>
        <taxon>Eukaryota</taxon>
        <taxon>Metazoa</taxon>
        <taxon>Ecdysozoa</taxon>
        <taxon>Arthropoda</taxon>
        <taxon>Chelicerata</taxon>
        <taxon>Arachnida</taxon>
        <taxon>Acari</taxon>
        <taxon>Parasitiformes</taxon>
        <taxon>Ixodida</taxon>
        <taxon>Ixodoidea</taxon>
        <taxon>Ixodidae</taxon>
        <taxon>Hyalomminae</taxon>
        <taxon>Hyalomma</taxon>
    </lineage>
</organism>
<comment type="caution">
    <text evidence="1">The sequence shown here is derived from an EMBL/GenBank/DDBJ whole genome shotgun (WGS) entry which is preliminary data.</text>
</comment>
<keyword evidence="2" id="KW-1185">Reference proteome</keyword>
<accession>A0ACB7T0F4</accession>
<gene>
    <name evidence="1" type="ORF">HPB50_021614</name>
</gene>
<name>A0ACB7T0F4_HYAAI</name>
<sequence length="110" mass="12170">MLPLCAAEAITQGVFRGQKELPPFWLRWKQYAAPERGSRALKPTAFNGGPFSTVFRQLPYQEHTGPHPPNKDLEPGSPPSYTVRLSPSKGKTRGDPAKEARSRRPEALGC</sequence>
<dbReference type="EMBL" id="CM023482">
    <property type="protein sequence ID" value="KAH6939792.1"/>
    <property type="molecule type" value="Genomic_DNA"/>
</dbReference>
<evidence type="ECO:0000313" key="2">
    <source>
        <dbReference type="Proteomes" id="UP000821845"/>
    </source>
</evidence>
<protein>
    <submittedName>
        <fullName evidence="1">Uncharacterized protein</fullName>
    </submittedName>
</protein>